<dbReference type="AlphaFoldDB" id="A0AA39AB35"/>
<organism evidence="3 4">
    <name type="scientific">Vitis rotundifolia</name>
    <name type="common">Muscadine grape</name>
    <dbReference type="NCBI Taxonomy" id="103349"/>
    <lineage>
        <taxon>Eukaryota</taxon>
        <taxon>Viridiplantae</taxon>
        <taxon>Streptophyta</taxon>
        <taxon>Embryophyta</taxon>
        <taxon>Tracheophyta</taxon>
        <taxon>Spermatophyta</taxon>
        <taxon>Magnoliopsida</taxon>
        <taxon>eudicotyledons</taxon>
        <taxon>Gunneridae</taxon>
        <taxon>Pentapetalae</taxon>
        <taxon>rosids</taxon>
        <taxon>Vitales</taxon>
        <taxon>Vitaceae</taxon>
        <taxon>Viteae</taxon>
        <taxon>Vitis</taxon>
    </lineage>
</organism>
<dbReference type="Pfam" id="PF14223">
    <property type="entry name" value="Retrotran_gag_2"/>
    <property type="match status" value="1"/>
</dbReference>
<dbReference type="InterPro" id="IPR013103">
    <property type="entry name" value="RVT_2"/>
</dbReference>
<evidence type="ECO:0000313" key="4">
    <source>
        <dbReference type="Proteomes" id="UP001168098"/>
    </source>
</evidence>
<dbReference type="Pfam" id="PF07727">
    <property type="entry name" value="RVT_2"/>
    <property type="match status" value="1"/>
</dbReference>
<accession>A0AA39AB35</accession>
<gene>
    <name evidence="3" type="ORF">PVL29_005285</name>
</gene>
<reference evidence="3 4" key="1">
    <citation type="journal article" date="2023" name="BMC Biotechnol.">
        <title>Vitis rotundifolia cv Carlos genome sequencing.</title>
        <authorList>
            <person name="Huff M."/>
            <person name="Hulse-Kemp A."/>
            <person name="Scheffler B."/>
            <person name="Youngblood R."/>
            <person name="Simpson S."/>
            <person name="Babiker E."/>
            <person name="Staton M."/>
        </authorList>
    </citation>
    <scope>NUCLEOTIDE SEQUENCE [LARGE SCALE GENOMIC DNA]</scope>
    <source>
        <tissue evidence="3">Leaf</tissue>
    </source>
</reference>
<feature type="region of interest" description="Disordered" evidence="1">
    <location>
        <begin position="406"/>
        <end position="453"/>
    </location>
</feature>
<dbReference type="CDD" id="cd09272">
    <property type="entry name" value="RNase_HI_RT_Ty1"/>
    <property type="match status" value="1"/>
</dbReference>
<evidence type="ECO:0000259" key="2">
    <source>
        <dbReference type="Pfam" id="PF07727"/>
    </source>
</evidence>
<dbReference type="SUPFAM" id="SSF56672">
    <property type="entry name" value="DNA/RNA polymerases"/>
    <property type="match status" value="1"/>
</dbReference>
<dbReference type="PANTHER" id="PTHR47481">
    <property type="match status" value="1"/>
</dbReference>
<feature type="compositionally biased region" description="Low complexity" evidence="1">
    <location>
        <begin position="406"/>
        <end position="436"/>
    </location>
</feature>
<name>A0AA39AB35_VITRO</name>
<feature type="region of interest" description="Disordered" evidence="1">
    <location>
        <begin position="235"/>
        <end position="288"/>
    </location>
</feature>
<feature type="region of interest" description="Disordered" evidence="1">
    <location>
        <begin position="357"/>
        <end position="386"/>
    </location>
</feature>
<evidence type="ECO:0000313" key="3">
    <source>
        <dbReference type="EMBL" id="KAJ9703939.1"/>
    </source>
</evidence>
<protein>
    <recommendedName>
        <fullName evidence="2">Reverse transcriptase Ty1/copia-type domain-containing protein</fullName>
    </recommendedName>
</protein>
<keyword evidence="4" id="KW-1185">Reference proteome</keyword>
<feature type="domain" description="Reverse transcriptase Ty1/copia-type" evidence="2">
    <location>
        <begin position="500"/>
        <end position="741"/>
    </location>
</feature>
<sequence>MSSTPTLYSSSSGSIGSGQSSTMASIPSYQMLNHMLPVKLDRTNYIMWRSQIDNVIFANGFEDFIDGTSICPKRNLSPGVINPTFVAWRRQDRTILSWIYSSLTPGIMAQIIGHNTSHSAWNALESIFSSSSRARIMQLRFELQSTKKGSMSMIDYIMKIKGAADNLAAIGEPVSEQDQVMNLLGGLGSDYNAVVTAINIRDDKISLEAIHSMLLTFEHRLEQQSSIEQISANYASSSNNRGAGRKFNEGRGQGYAPNNNNYTYRGRGRGGRNGHGGRQNSSPSEKPQCQLCGKFGHTAQICYHRFDISFQGGQSSTSPSLNNGNQNNIPAMVASSSNSPADESWYLDSGASHHLTQNLGNLTSTSPYTGTDRVTIGNAESSTPTIIAPTPSLIPYSHISHTSIDSHSLSTSASSHPTDSSPLDTSSSSPTTDLPPESVPAPQVPAPRMTTRSMHGITKKKTILDLSAIKVSEPSTLKRAFKDPNWTKAMEMEIATLHRNHTWDLVEKPPDVNVIGCKWVYKLKHKPDGSIERYKARLVAKGYNQTHGLDYFETFSPVVKAATIRIILTVALSFKWEIRQLDVHNAFLNGELDEQVYMSQPPGYLDTQFPNRVCRLKKALYGLKQAPRAWFQRLSSALLQWGFNMSRTDSSMFLHFGQATTLIVLVYVDDIIITDSSSTQISSFIAKLDSVFALRDLGPLSFFLGIEVSYNEGSMYLSQTKYISDLLHRTEMFDTKPAKTPGSVGKNLSKFDGDPLADATYYRSVVGALQYVTLTRPDIAFAVNKACQFMQQPSTAHWISVKRILRYLRGTMQDGLLLSSSSNLTIEGFTDADWGAHLDDRRSSSGYLSEYRGLVFATAEIVWMQALLQELCVPLSEIPLLWYDNISAYHMAKNPVFHARTKHIEIDLHFIRDQVMRGKIQLHFVLTEEQPADLLTKHFTSSRFLSLKSQLCIAPRPVHLRGDDKQRS</sequence>
<dbReference type="Proteomes" id="UP001168098">
    <property type="component" value="Unassembled WGS sequence"/>
</dbReference>
<dbReference type="InterPro" id="IPR043502">
    <property type="entry name" value="DNA/RNA_pol_sf"/>
</dbReference>
<evidence type="ECO:0000256" key="1">
    <source>
        <dbReference type="SAM" id="MobiDB-lite"/>
    </source>
</evidence>
<proteinExistence type="predicted"/>
<dbReference type="PANTHER" id="PTHR47481:SF22">
    <property type="entry name" value="RETROTRANSPOSON GAG DOMAIN-CONTAINING PROTEIN"/>
    <property type="match status" value="1"/>
</dbReference>
<feature type="compositionally biased region" description="Polar residues" evidence="1">
    <location>
        <begin position="357"/>
        <end position="369"/>
    </location>
</feature>
<comment type="caution">
    <text evidence="3">The sequence shown here is derived from an EMBL/GenBank/DDBJ whole genome shotgun (WGS) entry which is preliminary data.</text>
</comment>
<dbReference type="EMBL" id="JARBHA010000004">
    <property type="protein sequence ID" value="KAJ9703939.1"/>
    <property type="molecule type" value="Genomic_DNA"/>
</dbReference>